<feature type="compositionally biased region" description="Low complexity" evidence="9">
    <location>
        <begin position="743"/>
        <end position="785"/>
    </location>
</feature>
<feature type="compositionally biased region" description="Basic and acidic residues" evidence="9">
    <location>
        <begin position="449"/>
        <end position="463"/>
    </location>
</feature>
<dbReference type="InterPro" id="IPR027267">
    <property type="entry name" value="AH/BAR_dom_sf"/>
</dbReference>
<feature type="region of interest" description="Disordered" evidence="9">
    <location>
        <begin position="863"/>
        <end position="886"/>
    </location>
</feature>
<dbReference type="AlphaFoldDB" id="A0A913Z7G0"/>
<dbReference type="PROSITE" id="PS01179">
    <property type="entry name" value="PID"/>
    <property type="match status" value="1"/>
</dbReference>
<dbReference type="InterPro" id="IPR047181">
    <property type="entry name" value="DP13A/B"/>
</dbReference>
<dbReference type="Pfam" id="PF00640">
    <property type="entry name" value="PID"/>
    <property type="match status" value="1"/>
</dbReference>
<feature type="compositionally biased region" description="Low complexity" evidence="9">
    <location>
        <begin position="836"/>
        <end position="845"/>
    </location>
</feature>
<dbReference type="RefSeq" id="XP_038047738.1">
    <property type="nucleotide sequence ID" value="XM_038191810.1"/>
</dbReference>
<dbReference type="GO" id="GO:0001726">
    <property type="term" value="C:ruffle"/>
    <property type="evidence" value="ECO:0007669"/>
    <property type="project" value="UniProtKB-SubCell"/>
</dbReference>
<dbReference type="GO" id="GO:0031901">
    <property type="term" value="C:early endosome membrane"/>
    <property type="evidence" value="ECO:0007669"/>
    <property type="project" value="UniProtKB-SubCell"/>
</dbReference>
<evidence type="ECO:0000313" key="13">
    <source>
        <dbReference type="Proteomes" id="UP000887568"/>
    </source>
</evidence>
<dbReference type="Gene3D" id="1.20.1270.60">
    <property type="entry name" value="Arfaptin homology (AH) domain/BAR domain"/>
    <property type="match status" value="1"/>
</dbReference>
<feature type="region of interest" description="Disordered" evidence="9">
    <location>
        <begin position="741"/>
        <end position="848"/>
    </location>
</feature>
<feature type="compositionally biased region" description="Gly residues" evidence="9">
    <location>
        <begin position="416"/>
        <end position="425"/>
    </location>
</feature>
<evidence type="ECO:0000256" key="7">
    <source>
        <dbReference type="ARBA" id="ARBA00023306"/>
    </source>
</evidence>
<dbReference type="GO" id="GO:0045335">
    <property type="term" value="C:phagocytic vesicle"/>
    <property type="evidence" value="ECO:0007669"/>
    <property type="project" value="UniProtKB-SubCell"/>
</dbReference>
<evidence type="ECO:0000256" key="4">
    <source>
        <dbReference type="ARBA" id="ARBA00004466"/>
    </source>
</evidence>
<dbReference type="GO" id="GO:0023052">
    <property type="term" value="P:signaling"/>
    <property type="evidence" value="ECO:0007669"/>
    <property type="project" value="TreeGrafter"/>
</dbReference>
<dbReference type="InterPro" id="IPR001849">
    <property type="entry name" value="PH_domain"/>
</dbReference>
<name>A0A913Z7G0_PATMI</name>
<dbReference type="GeneID" id="119721875"/>
<evidence type="ECO:0000313" key="12">
    <source>
        <dbReference type="EnsemblMetazoa" id="XP_038047738.1"/>
    </source>
</evidence>
<evidence type="ECO:0000256" key="9">
    <source>
        <dbReference type="SAM" id="MobiDB-lite"/>
    </source>
</evidence>
<sequence length="886" mass="97993">MPGIDFLRLQDAKENSPQARSMLGLFEEDTSLFTGYVNGLLAACRRVVDCETALSVAIQTLSQKLQEYETLNFPLGRDDSILASTLKQFAQTMEEVSSVYTAHSTQLNDLMVQPLSSFTNGDLSEITNMKALQRMIEQEHDNAIVKYCRVSKKKENETKARIDANDELYSCRKKLLQNSLNYYNSLNLLQYKRTTNLLQPMLGFFQAQLMLFRLGKETLTRQTEEYLGNITESVQSVHSEMGQLSQRSSDKMQEITENSTYYYMPEPTPDMQMQSRPVNTGLSQIAGYLMIRSKSGLTHRWDRQYFFTQGGNLMSNAKGQIAGSLVLDLDGCTVNAAEVDDRRFIFQITRPEDTKKLVTLQCMSESDRAEWITTIRNISSGFYMPENKHQGNIPQAQGVGDARSRAFSAPPTAGTTHGGGGGGEGIITTPTGGTRPKQPMSLSNVPQKQRADSFQHSGKESSRSSDTSCSSSQDIPATPPPSPLDSVLSTTPIQFDMISPSEEQPPPMTRYAPPTREGSQRRINPFGDKEPRPIQIVGSTDPVGYVQMYSLRFLGSMEVRRDKGLDIVMDTIRKIMAARAIHNIFKMTELNLVVTSQSIRLLDSAKQVIKAHHDLTDVSFWAAHQENKRLFAFITRQQGARQQSQFICHVFEADVGAEEICQAISLAADIAFQALLQQRTTALAVGQDKGDSPNLGLASSSPPTSQFNQPPFHTKELNQTLSQQPGHQTLQPSEAHLQLGQAQMQPSPVQLQPSQTQLLPSQTHLQPSQTQLLPSQVQLQPSQTQFEPSQTQFQHNPQIHHSQPPAHPSQPSGFIPVHTMPSVDPHSNQHFAGPANNSNSNKNNSTYAGSAYVPQVPIASGLEGLNLGKGVEGGYDNSKALDESDA</sequence>
<feature type="compositionally biased region" description="Low complexity" evidence="9">
    <location>
        <begin position="797"/>
        <end position="812"/>
    </location>
</feature>
<dbReference type="EnsemblMetazoa" id="XM_038191810.1">
    <property type="protein sequence ID" value="XP_038047738.1"/>
    <property type="gene ID" value="LOC119721875"/>
</dbReference>
<dbReference type="PANTHER" id="PTHR46415:SF2">
    <property type="entry name" value="BETA, PUTATIVE-RELATED"/>
    <property type="match status" value="1"/>
</dbReference>
<feature type="region of interest" description="Disordered" evidence="9">
    <location>
        <begin position="389"/>
        <end position="537"/>
    </location>
</feature>
<feature type="compositionally biased region" description="Polar residues" evidence="9">
    <location>
        <begin position="697"/>
        <end position="712"/>
    </location>
</feature>
<protein>
    <submittedName>
        <fullName evidence="12">Uncharacterized protein</fullName>
    </submittedName>
</protein>
<dbReference type="SUPFAM" id="SSF50729">
    <property type="entry name" value="PH domain-like"/>
    <property type="match status" value="2"/>
</dbReference>
<dbReference type="PROSITE" id="PS50003">
    <property type="entry name" value="PH_DOMAIN"/>
    <property type="match status" value="1"/>
</dbReference>
<evidence type="ECO:0000256" key="2">
    <source>
        <dbReference type="ARBA" id="ARBA00004220"/>
    </source>
</evidence>
<dbReference type="OMA" id="FKMTELH"/>
<keyword evidence="13" id="KW-1185">Reference proteome</keyword>
<dbReference type="PANTHER" id="PTHR46415">
    <property type="entry name" value="ADAPTOR PROTEIN, PHOSPHOTYROSINE INTERACTION, PH DOMAIN AND LEUCINE ZIPPER-CONTAINING 2"/>
    <property type="match status" value="1"/>
</dbReference>
<evidence type="ECO:0000259" key="11">
    <source>
        <dbReference type="PROSITE" id="PS50003"/>
    </source>
</evidence>
<comment type="subcellular location">
    <subcellularLocation>
        <location evidence="4">Cell projection</location>
        <location evidence="4">Ruffle</location>
    </subcellularLocation>
    <subcellularLocation>
        <location evidence="3">Cytoplasmic vesicle</location>
        <location evidence="3">Phagosome</location>
    </subcellularLocation>
    <subcellularLocation>
        <location evidence="2">Early endosome membrane</location>
        <topology evidence="2">Peripheral membrane protein</topology>
    </subcellularLocation>
    <subcellularLocation>
        <location evidence="1">Nucleus</location>
    </subcellularLocation>
</comment>
<proteinExistence type="predicted"/>
<dbReference type="SMART" id="SM00233">
    <property type="entry name" value="PH"/>
    <property type="match status" value="1"/>
</dbReference>
<dbReference type="InterPro" id="IPR006020">
    <property type="entry name" value="PTB/PI_dom"/>
</dbReference>
<feature type="compositionally biased region" description="Polar residues" evidence="9">
    <location>
        <begin position="786"/>
        <end position="796"/>
    </location>
</feature>
<evidence type="ECO:0000256" key="6">
    <source>
        <dbReference type="ARBA" id="ARBA00023273"/>
    </source>
</evidence>
<dbReference type="Pfam" id="PF16746">
    <property type="entry name" value="BAR_3"/>
    <property type="match status" value="1"/>
</dbReference>
<dbReference type="InterPro" id="IPR011993">
    <property type="entry name" value="PH-like_dom_sf"/>
</dbReference>
<feature type="domain" description="PID" evidence="10">
    <location>
        <begin position="549"/>
        <end position="673"/>
    </location>
</feature>
<reference evidence="12" key="1">
    <citation type="submission" date="2022-11" db="UniProtKB">
        <authorList>
            <consortium name="EnsemblMetazoa"/>
        </authorList>
    </citation>
    <scope>IDENTIFICATION</scope>
</reference>
<accession>A0A913Z7G0</accession>
<dbReference type="SUPFAM" id="SSF103657">
    <property type="entry name" value="BAR/IMD domain-like"/>
    <property type="match status" value="1"/>
</dbReference>
<evidence type="ECO:0000256" key="1">
    <source>
        <dbReference type="ARBA" id="ARBA00004123"/>
    </source>
</evidence>
<dbReference type="SMART" id="SM00462">
    <property type="entry name" value="PTB"/>
    <property type="match status" value="1"/>
</dbReference>
<feature type="region of interest" description="Disordered" evidence="9">
    <location>
        <begin position="686"/>
        <end position="712"/>
    </location>
</feature>
<dbReference type="InterPro" id="IPR004148">
    <property type="entry name" value="BAR_dom"/>
</dbReference>
<keyword evidence="8" id="KW-0968">Cytoplasmic vesicle</keyword>
<dbReference type="Proteomes" id="UP000887568">
    <property type="component" value="Unplaced"/>
</dbReference>
<dbReference type="GO" id="GO:0005634">
    <property type="term" value="C:nucleus"/>
    <property type="evidence" value="ECO:0007669"/>
    <property type="project" value="UniProtKB-SubCell"/>
</dbReference>
<evidence type="ECO:0000256" key="3">
    <source>
        <dbReference type="ARBA" id="ARBA00004262"/>
    </source>
</evidence>
<keyword evidence="5" id="KW-0539">Nucleus</keyword>
<dbReference type="OrthoDB" id="10070851at2759"/>
<keyword evidence="7" id="KW-0131">Cell cycle</keyword>
<evidence type="ECO:0000256" key="8">
    <source>
        <dbReference type="ARBA" id="ARBA00023329"/>
    </source>
</evidence>
<dbReference type="Pfam" id="PF00169">
    <property type="entry name" value="PH"/>
    <property type="match status" value="1"/>
</dbReference>
<evidence type="ECO:0000256" key="5">
    <source>
        <dbReference type="ARBA" id="ARBA00023242"/>
    </source>
</evidence>
<dbReference type="Gene3D" id="2.30.29.30">
    <property type="entry name" value="Pleckstrin-homology domain (PH domain)/Phosphotyrosine-binding domain (PTB)"/>
    <property type="match status" value="2"/>
</dbReference>
<keyword evidence="6" id="KW-0966">Cell projection</keyword>
<evidence type="ECO:0000259" key="10">
    <source>
        <dbReference type="PROSITE" id="PS01179"/>
    </source>
</evidence>
<organism evidence="12 13">
    <name type="scientific">Patiria miniata</name>
    <name type="common">Bat star</name>
    <name type="synonym">Asterina miniata</name>
    <dbReference type="NCBI Taxonomy" id="46514"/>
    <lineage>
        <taxon>Eukaryota</taxon>
        <taxon>Metazoa</taxon>
        <taxon>Echinodermata</taxon>
        <taxon>Eleutherozoa</taxon>
        <taxon>Asterozoa</taxon>
        <taxon>Asteroidea</taxon>
        <taxon>Valvatacea</taxon>
        <taxon>Valvatida</taxon>
        <taxon>Asterinidae</taxon>
        <taxon>Patiria</taxon>
    </lineage>
</organism>
<feature type="domain" description="PH" evidence="11">
    <location>
        <begin position="282"/>
        <end position="380"/>
    </location>
</feature>